<dbReference type="AlphaFoldDB" id="A0AAD7BF00"/>
<feature type="compositionally biased region" description="Basic and acidic residues" evidence="1">
    <location>
        <begin position="574"/>
        <end position="594"/>
    </location>
</feature>
<evidence type="ECO:0000256" key="1">
    <source>
        <dbReference type="SAM" id="MobiDB-lite"/>
    </source>
</evidence>
<organism evidence="2 3">
    <name type="scientific">Roridomyces roridus</name>
    <dbReference type="NCBI Taxonomy" id="1738132"/>
    <lineage>
        <taxon>Eukaryota</taxon>
        <taxon>Fungi</taxon>
        <taxon>Dikarya</taxon>
        <taxon>Basidiomycota</taxon>
        <taxon>Agaricomycotina</taxon>
        <taxon>Agaricomycetes</taxon>
        <taxon>Agaricomycetidae</taxon>
        <taxon>Agaricales</taxon>
        <taxon>Marasmiineae</taxon>
        <taxon>Mycenaceae</taxon>
        <taxon>Roridomyces</taxon>
    </lineage>
</organism>
<comment type="caution">
    <text evidence="2">The sequence shown here is derived from an EMBL/GenBank/DDBJ whole genome shotgun (WGS) entry which is preliminary data.</text>
</comment>
<protein>
    <submittedName>
        <fullName evidence="2">Uncharacterized protein</fullName>
    </submittedName>
</protein>
<feature type="region of interest" description="Disordered" evidence="1">
    <location>
        <begin position="558"/>
        <end position="664"/>
    </location>
</feature>
<accession>A0AAD7BF00</accession>
<reference evidence="2" key="1">
    <citation type="submission" date="2023-03" db="EMBL/GenBank/DDBJ databases">
        <title>Massive genome expansion in bonnet fungi (Mycena s.s.) driven by repeated elements and novel gene families across ecological guilds.</title>
        <authorList>
            <consortium name="Lawrence Berkeley National Laboratory"/>
            <person name="Harder C.B."/>
            <person name="Miyauchi S."/>
            <person name="Viragh M."/>
            <person name="Kuo A."/>
            <person name="Thoen E."/>
            <person name="Andreopoulos B."/>
            <person name="Lu D."/>
            <person name="Skrede I."/>
            <person name="Drula E."/>
            <person name="Henrissat B."/>
            <person name="Morin E."/>
            <person name="Kohler A."/>
            <person name="Barry K."/>
            <person name="LaButti K."/>
            <person name="Morin E."/>
            <person name="Salamov A."/>
            <person name="Lipzen A."/>
            <person name="Mereny Z."/>
            <person name="Hegedus B."/>
            <person name="Baldrian P."/>
            <person name="Stursova M."/>
            <person name="Weitz H."/>
            <person name="Taylor A."/>
            <person name="Grigoriev I.V."/>
            <person name="Nagy L.G."/>
            <person name="Martin F."/>
            <person name="Kauserud H."/>
        </authorList>
    </citation>
    <scope>NUCLEOTIDE SEQUENCE</scope>
    <source>
        <strain evidence="2">9284</strain>
    </source>
</reference>
<sequence length="664" mass="72761">MDAHGITTGVPQAVNNTVTAPTDGVKKAPHPGTYIVHSPVATHVICTVQTQQAAACGANRPVPIAVQTQLTLLPRPKSIPPAAAGPRAPALHALPNIAALNAVRKLVTTCREQRVGRAGRRRGCQTSVPPFRGDNEPEGTPPEMGEVRGRCGVGEEVDGASSVGRWLRVVFSCNIGEGVHQAGHTESRAVKDRRGTVQRVDDSTRRRLLVDAPLIQLIENYIRFSCTQIPAKSRENPEIDALSWSKKAPKGVKRKNGRVCRCRRGGRVERGIRNAVTPSADLADGVANTMFILFWAPLPFKFHSEASRRVANTENETLRLNERISWTHLSGEVTLGAGGELGVEVGKLHVEYLKSHLLCIQTSEIIQKARMKPEEPSFPSHQSGVARDLSYHVHSVGICSIWGSSPLINLITTGQRRSELAEYVGKGANDGGRRCIGAGRMGSAWVRTRSSRESKSCGGLGAGRIQTMSNAHQSLVTLHEQMFWCRRKSRRRVQQRCGDSIGKGQRSFYHIREPEPRPGFFFLSARIQTEWGPSERRKKLQRITEVWRRIWSNYGSMGAPNSRQKRVIPVGKIGGDRGCDEPERKESRESRESRSMYPARSRGRAARRGAGSQQERDGETPDPNKLHGPGAWRAIAPALVAQPNDECSAPKAAACPGKRALESA</sequence>
<gene>
    <name evidence="2" type="ORF">FB45DRAFT_1097390</name>
</gene>
<feature type="compositionally biased region" description="Basic and acidic residues" evidence="1">
    <location>
        <begin position="614"/>
        <end position="625"/>
    </location>
</feature>
<dbReference type="Proteomes" id="UP001221142">
    <property type="component" value="Unassembled WGS sequence"/>
</dbReference>
<dbReference type="EMBL" id="JARKIF010000019">
    <property type="protein sequence ID" value="KAJ7618703.1"/>
    <property type="molecule type" value="Genomic_DNA"/>
</dbReference>
<name>A0AAD7BF00_9AGAR</name>
<proteinExistence type="predicted"/>
<evidence type="ECO:0000313" key="3">
    <source>
        <dbReference type="Proteomes" id="UP001221142"/>
    </source>
</evidence>
<keyword evidence="3" id="KW-1185">Reference proteome</keyword>
<feature type="region of interest" description="Disordered" evidence="1">
    <location>
        <begin position="118"/>
        <end position="143"/>
    </location>
</feature>
<evidence type="ECO:0000313" key="2">
    <source>
        <dbReference type="EMBL" id="KAJ7618703.1"/>
    </source>
</evidence>